<dbReference type="Proteomes" id="UP001159363">
    <property type="component" value="Chromosome 8"/>
</dbReference>
<proteinExistence type="predicted"/>
<evidence type="ECO:0000313" key="2">
    <source>
        <dbReference type="EMBL" id="KAJ8874898.1"/>
    </source>
</evidence>
<evidence type="ECO:0000256" key="1">
    <source>
        <dbReference type="SAM" id="MobiDB-lite"/>
    </source>
</evidence>
<gene>
    <name evidence="2" type="ORF">PR048_022788</name>
</gene>
<comment type="caution">
    <text evidence="2">The sequence shown here is derived from an EMBL/GenBank/DDBJ whole genome shotgun (WGS) entry which is preliminary data.</text>
</comment>
<sequence length="351" mass="37937">MRVKRGEYGAAPECKGECKREIPEENPPASGIVWHESHIRKSEYVPAGNRSRFALAELDLQDIQVVVRLPGSISGEVAPGFSVAENVPDDAACRRGFSRGPPVSSAIAFRHRSVLTSLHPSSALKTTMSRAAQISPPHYNARTEFDSRRGRSRIFARGDRPGLCRWLVGFLGDLPFPLPFHSIVAPYLDNLHRLSRPRYGLANLCRVASQPAVHTREIESPDTAFDWFVTAVTSPADGAVEVAGLSDPQISFKVMPHDLHQSAEIPSRATGAASGDTRRPQEEGGCVVPRRGGYFSSSGRPVRVSAALPPRAHIPSTSGENNSTNVQSEKASPHIYAAANGETTLAPVQTV</sequence>
<feature type="region of interest" description="Disordered" evidence="1">
    <location>
        <begin position="262"/>
        <end position="330"/>
    </location>
</feature>
<name>A0ABQ9GS89_9NEOP</name>
<dbReference type="EMBL" id="JARBHB010000009">
    <property type="protein sequence ID" value="KAJ8874898.1"/>
    <property type="molecule type" value="Genomic_DNA"/>
</dbReference>
<keyword evidence="3" id="KW-1185">Reference proteome</keyword>
<evidence type="ECO:0000313" key="3">
    <source>
        <dbReference type="Proteomes" id="UP001159363"/>
    </source>
</evidence>
<reference evidence="2 3" key="1">
    <citation type="submission" date="2023-02" db="EMBL/GenBank/DDBJ databases">
        <title>LHISI_Scaffold_Assembly.</title>
        <authorList>
            <person name="Stuart O.P."/>
            <person name="Cleave R."/>
            <person name="Magrath M.J.L."/>
            <person name="Mikheyev A.S."/>
        </authorList>
    </citation>
    <scope>NUCLEOTIDE SEQUENCE [LARGE SCALE GENOMIC DNA]</scope>
    <source>
        <strain evidence="2">Daus_M_001</strain>
        <tissue evidence="2">Leg muscle</tissue>
    </source>
</reference>
<accession>A0ABQ9GS89</accession>
<organism evidence="2 3">
    <name type="scientific">Dryococelus australis</name>
    <dbReference type="NCBI Taxonomy" id="614101"/>
    <lineage>
        <taxon>Eukaryota</taxon>
        <taxon>Metazoa</taxon>
        <taxon>Ecdysozoa</taxon>
        <taxon>Arthropoda</taxon>
        <taxon>Hexapoda</taxon>
        <taxon>Insecta</taxon>
        <taxon>Pterygota</taxon>
        <taxon>Neoptera</taxon>
        <taxon>Polyneoptera</taxon>
        <taxon>Phasmatodea</taxon>
        <taxon>Verophasmatodea</taxon>
        <taxon>Anareolatae</taxon>
        <taxon>Phasmatidae</taxon>
        <taxon>Eurycanthinae</taxon>
        <taxon>Dryococelus</taxon>
    </lineage>
</organism>
<feature type="non-terminal residue" evidence="2">
    <location>
        <position position="351"/>
    </location>
</feature>
<feature type="compositionally biased region" description="Polar residues" evidence="1">
    <location>
        <begin position="315"/>
        <end position="330"/>
    </location>
</feature>
<protein>
    <submittedName>
        <fullName evidence="2">Uncharacterized protein</fullName>
    </submittedName>
</protein>